<evidence type="ECO:0000313" key="1">
    <source>
        <dbReference type="EMBL" id="ORX70918.1"/>
    </source>
</evidence>
<dbReference type="AlphaFoldDB" id="A0A1Y1WC63"/>
<reference evidence="1 2" key="1">
    <citation type="submission" date="2016-07" db="EMBL/GenBank/DDBJ databases">
        <title>Pervasive Adenine N6-methylation of Active Genes in Fungi.</title>
        <authorList>
            <consortium name="DOE Joint Genome Institute"/>
            <person name="Mondo S.J."/>
            <person name="Dannebaum R.O."/>
            <person name="Kuo R.C."/>
            <person name="Labutti K."/>
            <person name="Haridas S."/>
            <person name="Kuo A."/>
            <person name="Salamov A."/>
            <person name="Ahrendt S.R."/>
            <person name="Lipzen A."/>
            <person name="Sullivan W."/>
            <person name="Andreopoulos W.B."/>
            <person name="Clum A."/>
            <person name="Lindquist E."/>
            <person name="Daum C."/>
            <person name="Ramamoorthy G.K."/>
            <person name="Gryganskyi A."/>
            <person name="Culley D."/>
            <person name="Magnuson J.K."/>
            <person name="James T.Y."/>
            <person name="O'Malley M.A."/>
            <person name="Stajich J.E."/>
            <person name="Spatafora J.W."/>
            <person name="Visel A."/>
            <person name="Grigoriev I.V."/>
        </authorList>
    </citation>
    <scope>NUCLEOTIDE SEQUENCE [LARGE SCALE GENOMIC DNA]</scope>
    <source>
        <strain evidence="1 2">ATCC 12442</strain>
    </source>
</reference>
<name>A0A1Y1WC63_9FUNG</name>
<gene>
    <name evidence="1" type="ORF">DL89DRAFT_143196</name>
</gene>
<dbReference type="RefSeq" id="XP_040744497.1">
    <property type="nucleotide sequence ID" value="XM_040883462.1"/>
</dbReference>
<protein>
    <submittedName>
        <fullName evidence="1">Uncharacterized protein</fullName>
    </submittedName>
</protein>
<accession>A0A1Y1WC63</accession>
<proteinExistence type="predicted"/>
<dbReference type="EMBL" id="MCFD01000005">
    <property type="protein sequence ID" value="ORX70918.1"/>
    <property type="molecule type" value="Genomic_DNA"/>
</dbReference>
<keyword evidence="2" id="KW-1185">Reference proteome</keyword>
<sequence>MSHFFDPSCRYERAHCTCIMWKHERNMMYTGHSPFLPPPSGLRGGAFFSSSCDCSSRAPSSRSLKKASSLSCTGYEGANPHPSLHLTHLFCSQLDKIASLCLAREKASQRGRAKRPAGQSPSSANHRPGAAIFKLRLGIHTPPAPFSVSTWDAGRDAISPLSQIELVFFQHKREPFFK</sequence>
<organism evidence="1 2">
    <name type="scientific">Linderina pennispora</name>
    <dbReference type="NCBI Taxonomy" id="61395"/>
    <lineage>
        <taxon>Eukaryota</taxon>
        <taxon>Fungi</taxon>
        <taxon>Fungi incertae sedis</taxon>
        <taxon>Zoopagomycota</taxon>
        <taxon>Kickxellomycotina</taxon>
        <taxon>Kickxellomycetes</taxon>
        <taxon>Kickxellales</taxon>
        <taxon>Kickxellaceae</taxon>
        <taxon>Linderina</taxon>
    </lineage>
</organism>
<dbReference type="GeneID" id="63800110"/>
<dbReference type="Proteomes" id="UP000193922">
    <property type="component" value="Unassembled WGS sequence"/>
</dbReference>
<evidence type="ECO:0000313" key="2">
    <source>
        <dbReference type="Proteomes" id="UP000193922"/>
    </source>
</evidence>
<comment type="caution">
    <text evidence="1">The sequence shown here is derived from an EMBL/GenBank/DDBJ whole genome shotgun (WGS) entry which is preliminary data.</text>
</comment>